<dbReference type="EMBL" id="CP001824">
    <property type="protein sequence ID" value="ACZ40461.1"/>
    <property type="molecule type" value="Genomic_DNA"/>
</dbReference>
<dbReference type="AlphaFoldDB" id="D1C9G8"/>
<protein>
    <submittedName>
        <fullName evidence="1">Uncharacterized protein</fullName>
    </submittedName>
</protein>
<accession>D1C9G8</accession>
<dbReference type="RefSeq" id="WP_012873496.1">
    <property type="nucleotide sequence ID" value="NC_013524.1"/>
</dbReference>
<dbReference type="HOGENOM" id="CLU_775913_0_0_0"/>
<sequence>MFDPDDDIRRDLQRLETLRHLPPGTHLLEPGSVEERQLLADLIQLPAGQDPVAWLAANRGPLCARIALHAALEELRGRVVGVRRARWYGFDMPKAGERALLGQLVDLPEESDLFDAIPEHGLAAPDALRATLRRVRRLRGTPEPADARARGASPLLADLLALPEDVDALAWLREERASQGAAMALHRLMEQARPPLHSLQIGPVVQVTFPRAVIRMEHGLRVTVDEVAFGKGGTLITVRTRIRARRRPGAGDLHHVLPRWPGFDQLVDDLGHRYLLQRYEGEAGRTLWWATQRMRTAFNPAVAPGATRLTFIASAESIEVAGFRLPGPERPEPERVRLVELPQGSLCWQMAVPARAV</sequence>
<gene>
    <name evidence="1" type="ordered locus">Sthe_3060</name>
</gene>
<name>D1C9G8_SPHTD</name>
<dbReference type="Proteomes" id="UP000002027">
    <property type="component" value="Chromosome 2"/>
</dbReference>
<dbReference type="InParanoid" id="D1C9G8"/>
<reference evidence="2" key="1">
    <citation type="submission" date="2009-11" db="EMBL/GenBank/DDBJ databases">
        <title>The complete chromosome 2 of Sphaerobacter thermophilus DSM 20745.</title>
        <authorList>
            <person name="Lucas S."/>
            <person name="Copeland A."/>
            <person name="Lapidus A."/>
            <person name="Glavina del Rio T."/>
            <person name="Dalin E."/>
            <person name="Tice H."/>
            <person name="Bruce D."/>
            <person name="Goodwin L."/>
            <person name="Pitluck S."/>
            <person name="Kyrpides N."/>
            <person name="Mavromatis K."/>
            <person name="Ivanova N."/>
            <person name="Mikhailova N."/>
            <person name="LaButti K.M."/>
            <person name="Clum A."/>
            <person name="Sun H.I."/>
            <person name="Brettin T."/>
            <person name="Detter J.C."/>
            <person name="Han C."/>
            <person name="Larimer F."/>
            <person name="Land M."/>
            <person name="Hauser L."/>
            <person name="Markowitz V."/>
            <person name="Cheng J.F."/>
            <person name="Hugenholtz P."/>
            <person name="Woyke T."/>
            <person name="Wu D."/>
            <person name="Steenblock K."/>
            <person name="Schneider S."/>
            <person name="Pukall R."/>
            <person name="Goeker M."/>
            <person name="Klenk H.P."/>
            <person name="Eisen J.A."/>
        </authorList>
    </citation>
    <scope>NUCLEOTIDE SEQUENCE [LARGE SCALE GENOMIC DNA]</scope>
    <source>
        <strain evidence="2">ATCC 49802 / DSM 20745 / S 6022</strain>
    </source>
</reference>
<evidence type="ECO:0000313" key="2">
    <source>
        <dbReference type="Proteomes" id="UP000002027"/>
    </source>
</evidence>
<organism evidence="1 2">
    <name type="scientific">Sphaerobacter thermophilus (strain ATCC 49802 / DSM 20745 / KCCM 41009 / NCIMB 13125 / S 6022)</name>
    <dbReference type="NCBI Taxonomy" id="479434"/>
    <lineage>
        <taxon>Bacteria</taxon>
        <taxon>Pseudomonadati</taxon>
        <taxon>Thermomicrobiota</taxon>
        <taxon>Thermomicrobia</taxon>
        <taxon>Sphaerobacterales</taxon>
        <taxon>Sphaerobacterineae</taxon>
        <taxon>Sphaerobacteraceae</taxon>
        <taxon>Sphaerobacter</taxon>
    </lineage>
</organism>
<evidence type="ECO:0000313" key="1">
    <source>
        <dbReference type="EMBL" id="ACZ40461.1"/>
    </source>
</evidence>
<keyword evidence="2" id="KW-1185">Reference proteome</keyword>
<proteinExistence type="predicted"/>
<dbReference type="KEGG" id="sti:Sthe_3060"/>
<dbReference type="eggNOG" id="ENOG502ZS03">
    <property type="taxonomic scope" value="Bacteria"/>
</dbReference>
<reference evidence="1 2" key="2">
    <citation type="journal article" date="2010" name="Stand. Genomic Sci.">
        <title>Complete genome sequence of Desulfohalobium retbaense type strain (HR(100)).</title>
        <authorList>
            <person name="Spring S."/>
            <person name="Nolan M."/>
            <person name="Lapidus A."/>
            <person name="Glavina Del Rio T."/>
            <person name="Copeland A."/>
            <person name="Tice H."/>
            <person name="Cheng J.F."/>
            <person name="Lucas S."/>
            <person name="Land M."/>
            <person name="Chen F."/>
            <person name="Bruce D."/>
            <person name="Goodwin L."/>
            <person name="Pitluck S."/>
            <person name="Ivanova N."/>
            <person name="Mavromatis K."/>
            <person name="Mikhailova N."/>
            <person name="Pati A."/>
            <person name="Chen A."/>
            <person name="Palaniappan K."/>
            <person name="Hauser L."/>
            <person name="Chang Y.J."/>
            <person name="Jeffries C.D."/>
            <person name="Munk C."/>
            <person name="Kiss H."/>
            <person name="Chain P."/>
            <person name="Han C."/>
            <person name="Brettin T."/>
            <person name="Detter J.C."/>
            <person name="Schuler E."/>
            <person name="Goker M."/>
            <person name="Rohde M."/>
            <person name="Bristow J."/>
            <person name="Eisen J.A."/>
            <person name="Markowitz V."/>
            <person name="Hugenholtz P."/>
            <person name="Kyrpides N.C."/>
            <person name="Klenk H.P."/>
        </authorList>
    </citation>
    <scope>NUCLEOTIDE SEQUENCE [LARGE SCALE GENOMIC DNA]</scope>
    <source>
        <strain evidence="2">ATCC 49802 / DSM 20745 / S 6022</strain>
    </source>
</reference>